<dbReference type="InParanoid" id="D8TMX6"/>
<dbReference type="STRING" id="3068.D8TMX6"/>
<dbReference type="PANTHER" id="PTHR21266:SF60">
    <property type="entry name" value="3-KETOSTEROID-9-ALPHA-MONOOXYGENASE, OXYGENASE COMPONENT"/>
    <property type="match status" value="1"/>
</dbReference>
<dbReference type="GO" id="GO:0005737">
    <property type="term" value="C:cytoplasm"/>
    <property type="evidence" value="ECO:0007669"/>
    <property type="project" value="TreeGrafter"/>
</dbReference>
<dbReference type="Proteomes" id="UP000001058">
    <property type="component" value="Unassembled WGS sequence"/>
</dbReference>
<dbReference type="GO" id="GO:0016491">
    <property type="term" value="F:oxidoreductase activity"/>
    <property type="evidence" value="ECO:0007669"/>
    <property type="project" value="UniProtKB-KW"/>
</dbReference>
<name>D8TMX6_VOLCA</name>
<dbReference type="Gene3D" id="2.102.10.10">
    <property type="entry name" value="Rieske [2Fe-2S] iron-sulphur domain"/>
    <property type="match status" value="1"/>
</dbReference>
<dbReference type="InterPro" id="IPR036922">
    <property type="entry name" value="Rieske_2Fe-2S_sf"/>
</dbReference>
<gene>
    <name evidence="8" type="ORF">VOLCADRAFT_88044</name>
</gene>
<protein>
    <recommendedName>
        <fullName evidence="7">Rieske domain-containing protein</fullName>
    </recommendedName>
</protein>
<dbReference type="KEGG" id="vcn:VOLCADRAFT_88044"/>
<proteinExistence type="predicted"/>
<dbReference type="InterPro" id="IPR044043">
    <property type="entry name" value="VanA_C_cat"/>
</dbReference>
<evidence type="ECO:0000256" key="3">
    <source>
        <dbReference type="ARBA" id="ARBA00023002"/>
    </source>
</evidence>
<dbReference type="InterPro" id="IPR050584">
    <property type="entry name" value="Cholesterol_7-desaturase"/>
</dbReference>
<dbReference type="Pfam" id="PF19112">
    <property type="entry name" value="VanA_C"/>
    <property type="match status" value="1"/>
</dbReference>
<dbReference type="SUPFAM" id="SSF55961">
    <property type="entry name" value="Bet v1-like"/>
    <property type="match status" value="1"/>
</dbReference>
<dbReference type="PROSITE" id="PS51296">
    <property type="entry name" value="RIESKE"/>
    <property type="match status" value="1"/>
</dbReference>
<dbReference type="PANTHER" id="PTHR21266">
    <property type="entry name" value="IRON-SULFUR DOMAIN CONTAINING PROTEIN"/>
    <property type="match status" value="1"/>
</dbReference>
<keyword evidence="1" id="KW-0001">2Fe-2S</keyword>
<dbReference type="EMBL" id="GL378328">
    <property type="protein sequence ID" value="EFJ51327.1"/>
    <property type="molecule type" value="Genomic_DNA"/>
</dbReference>
<keyword evidence="2" id="KW-0479">Metal-binding</keyword>
<dbReference type="AlphaFoldDB" id="D8TMX6"/>
<keyword evidence="9" id="KW-1185">Reference proteome</keyword>
<keyword evidence="4" id="KW-0408">Iron</keyword>
<accession>D8TMX6</accession>
<dbReference type="Gene3D" id="3.90.380.10">
    <property type="entry name" value="Naphthalene 1,2-dioxygenase Alpha Subunit, Chain A, domain 1"/>
    <property type="match status" value="1"/>
</dbReference>
<dbReference type="GeneID" id="9620560"/>
<dbReference type="Pfam" id="PF00355">
    <property type="entry name" value="Rieske"/>
    <property type="match status" value="1"/>
</dbReference>
<evidence type="ECO:0000313" key="9">
    <source>
        <dbReference type="Proteomes" id="UP000001058"/>
    </source>
</evidence>
<dbReference type="eggNOG" id="ENOG502R7RT">
    <property type="taxonomic scope" value="Eukaryota"/>
</dbReference>
<evidence type="ECO:0000313" key="8">
    <source>
        <dbReference type="EMBL" id="EFJ51327.1"/>
    </source>
</evidence>
<feature type="domain" description="Rieske" evidence="7">
    <location>
        <begin position="329"/>
        <end position="406"/>
    </location>
</feature>
<keyword evidence="3" id="KW-0560">Oxidoreductase</keyword>
<dbReference type="InterPro" id="IPR017941">
    <property type="entry name" value="Rieske_2Fe-2S"/>
</dbReference>
<sequence length="645" mass="71269">MSRALQASNPRFGACAPVSVVGLQRLANRSLSRPRTTGLPGLPLEQQRAAVVACARKEDTKGEQNVQPQSADPSSSELSPFFEPLLRGLVLGIGAGVICEMAHVAFKVTNIASVGGYHMPSGAQLYEQLAPLFVWDHAVAIFFWLLFYVIEAGAILAILREYPDDKQAFRIIRSTPTLPKRLMPLKLSSVKRTIHALLHGRLPQEVSTEEDGDGEVAVRPEQQQEPTNRARTAESRRAAGLRPGQWDPRAAPPLLGRGADGKEPLGKVGAGRGGGWSVECGGLGAVRCGCVCQKKAAKRAKELEDRKAYLQNFWYAAALSDNVTSKPLQVYCLDDVCPHRGAPLSLGWTKTSPGGKSCVVCPYHGWAFTGEGALEEVPSQSPEVGFPRRPVVDSYPVVERGGFVWLFFGSKSLPADERPPIPVVPELEDPNWRPVYGELEFDCPHWSVFENALDMAHIHYIHNGSFGNQDKPIIHDMKVTRDTWSVTANFSSSRGRYMMNRIHNKPVNPFWNFAAVDAVPVEARAYLPSTSYVKITLGAGIQMITFVNTVPIDEHRAINRFCLIRNFLPSPVFDDYTRKNMFKILGEDKAMIELLKPEQLAAELSLQADKPQIAFRKLRQEWIDMGYGVAPERISGHTGSLRLDM</sequence>
<organism evidence="9">
    <name type="scientific">Volvox carteri f. nagariensis</name>
    <dbReference type="NCBI Taxonomy" id="3068"/>
    <lineage>
        <taxon>Eukaryota</taxon>
        <taxon>Viridiplantae</taxon>
        <taxon>Chlorophyta</taxon>
        <taxon>core chlorophytes</taxon>
        <taxon>Chlorophyceae</taxon>
        <taxon>CS clade</taxon>
        <taxon>Chlamydomonadales</taxon>
        <taxon>Volvocaceae</taxon>
        <taxon>Volvox</taxon>
    </lineage>
</organism>
<dbReference type="SUPFAM" id="SSF50022">
    <property type="entry name" value="ISP domain"/>
    <property type="match status" value="1"/>
</dbReference>
<evidence type="ECO:0000256" key="1">
    <source>
        <dbReference type="ARBA" id="ARBA00022714"/>
    </source>
</evidence>
<evidence type="ECO:0000256" key="4">
    <source>
        <dbReference type="ARBA" id="ARBA00023004"/>
    </source>
</evidence>
<feature type="compositionally biased region" description="Polar residues" evidence="6">
    <location>
        <begin position="221"/>
        <end position="230"/>
    </location>
</feature>
<dbReference type="OrthoDB" id="426882at2759"/>
<reference evidence="8 9" key="1">
    <citation type="journal article" date="2010" name="Science">
        <title>Genomic analysis of organismal complexity in the multicellular green alga Volvox carteri.</title>
        <authorList>
            <person name="Prochnik S.E."/>
            <person name="Umen J."/>
            <person name="Nedelcu A.M."/>
            <person name="Hallmann A."/>
            <person name="Miller S.M."/>
            <person name="Nishii I."/>
            <person name="Ferris P."/>
            <person name="Kuo A."/>
            <person name="Mitros T."/>
            <person name="Fritz-Laylin L.K."/>
            <person name="Hellsten U."/>
            <person name="Chapman J."/>
            <person name="Simakov O."/>
            <person name="Rensing S.A."/>
            <person name="Terry A."/>
            <person name="Pangilinan J."/>
            <person name="Kapitonov V."/>
            <person name="Jurka J."/>
            <person name="Salamov A."/>
            <person name="Shapiro H."/>
            <person name="Schmutz J."/>
            <person name="Grimwood J."/>
            <person name="Lindquist E."/>
            <person name="Lucas S."/>
            <person name="Grigoriev I.V."/>
            <person name="Schmitt R."/>
            <person name="Kirk D."/>
            <person name="Rokhsar D.S."/>
        </authorList>
    </citation>
    <scope>NUCLEOTIDE SEQUENCE [LARGE SCALE GENOMIC DNA]</scope>
    <source>
        <strain evidence="9">f. Nagariensis / Eve</strain>
    </source>
</reference>
<evidence type="ECO:0000259" key="7">
    <source>
        <dbReference type="PROSITE" id="PS51296"/>
    </source>
</evidence>
<dbReference type="GO" id="GO:0046872">
    <property type="term" value="F:metal ion binding"/>
    <property type="evidence" value="ECO:0007669"/>
    <property type="project" value="UniProtKB-KW"/>
</dbReference>
<dbReference type="GO" id="GO:0051537">
    <property type="term" value="F:2 iron, 2 sulfur cluster binding"/>
    <property type="evidence" value="ECO:0007669"/>
    <property type="project" value="UniProtKB-KW"/>
</dbReference>
<evidence type="ECO:0000256" key="5">
    <source>
        <dbReference type="ARBA" id="ARBA00023014"/>
    </source>
</evidence>
<evidence type="ECO:0000256" key="6">
    <source>
        <dbReference type="SAM" id="MobiDB-lite"/>
    </source>
</evidence>
<keyword evidence="5" id="KW-0411">Iron-sulfur</keyword>
<dbReference type="RefSeq" id="XP_002947794.1">
    <property type="nucleotide sequence ID" value="XM_002947748.1"/>
</dbReference>
<feature type="region of interest" description="Disordered" evidence="6">
    <location>
        <begin position="205"/>
        <end position="266"/>
    </location>
</feature>
<evidence type="ECO:0000256" key="2">
    <source>
        <dbReference type="ARBA" id="ARBA00022723"/>
    </source>
</evidence>